<organism evidence="2 3">
    <name type="scientific">Brettanomyces naardenensis</name>
    <name type="common">Yeast</name>
    <dbReference type="NCBI Taxonomy" id="13370"/>
    <lineage>
        <taxon>Eukaryota</taxon>
        <taxon>Fungi</taxon>
        <taxon>Dikarya</taxon>
        <taxon>Ascomycota</taxon>
        <taxon>Saccharomycotina</taxon>
        <taxon>Pichiomycetes</taxon>
        <taxon>Pichiales</taxon>
        <taxon>Pichiaceae</taxon>
        <taxon>Brettanomyces</taxon>
    </lineage>
</organism>
<dbReference type="EMBL" id="CAACVR010000056">
    <property type="protein sequence ID" value="VEU23796.1"/>
    <property type="molecule type" value="Genomic_DNA"/>
</dbReference>
<evidence type="ECO:0000313" key="3">
    <source>
        <dbReference type="Proteomes" id="UP000290900"/>
    </source>
</evidence>
<keyword evidence="1" id="KW-0812">Transmembrane</keyword>
<dbReference type="FunCoup" id="A0A448YSB0">
    <property type="interactions" value="27"/>
</dbReference>
<dbReference type="PANTHER" id="PTHR37783">
    <property type="entry name" value="MEMBRANE PROTEIN, PUTATIVE (AFU_ORTHOLOGUE AFUA_1G04315)-RELATED"/>
    <property type="match status" value="1"/>
</dbReference>
<dbReference type="PANTHER" id="PTHR37783:SF1">
    <property type="entry name" value="MEMBRANE PROTEIN, PUTATIVE (AFU_ORTHOLOGUE AFUA_1G04315)-RELATED"/>
    <property type="match status" value="1"/>
</dbReference>
<dbReference type="AlphaFoldDB" id="A0A448YSB0"/>
<evidence type="ECO:0000256" key="1">
    <source>
        <dbReference type="SAM" id="Phobius"/>
    </source>
</evidence>
<protein>
    <submittedName>
        <fullName evidence="2">DEKNAAC104844</fullName>
    </submittedName>
</protein>
<keyword evidence="3" id="KW-1185">Reference proteome</keyword>
<feature type="transmembrane region" description="Helical" evidence="1">
    <location>
        <begin position="114"/>
        <end position="137"/>
    </location>
</feature>
<keyword evidence="1" id="KW-0472">Membrane</keyword>
<keyword evidence="1" id="KW-1133">Transmembrane helix</keyword>
<sequence length="243" mass="28258">MPSRRSSKAPTRAALIVSKFNRRYKHCLEDLLNYYAKVSTKNNEVERIHLKDIDFEQITIAFRHDLVEFEILKPIRYENDKVCENWDEVEETVKLMCYKAAKSKGVSAICLKKIVYPFSIINWLLIFGVSLLFVGHYEPAWIYGTLFGKFPIIPSLEPYNDYILGSAMLIHLVEAWFTLAPKLHYYRVPIDYQMEWYGCAMLDGYASALRLSHYVTSIEDRYFDFSDDTASTDAPVVDSDSEL</sequence>
<dbReference type="OrthoDB" id="5553410at2759"/>
<gene>
    <name evidence="2" type="ORF">BRENAR_LOCUS4525</name>
</gene>
<accession>A0A448YSB0</accession>
<dbReference type="InParanoid" id="A0A448YSB0"/>
<evidence type="ECO:0000313" key="2">
    <source>
        <dbReference type="EMBL" id="VEU23796.1"/>
    </source>
</evidence>
<proteinExistence type="predicted"/>
<reference evidence="2 3" key="1">
    <citation type="submission" date="2018-12" db="EMBL/GenBank/DDBJ databases">
        <authorList>
            <person name="Tiukova I."/>
            <person name="Dainat J."/>
        </authorList>
    </citation>
    <scope>NUCLEOTIDE SEQUENCE [LARGE SCALE GENOMIC DNA]</scope>
</reference>
<dbReference type="Proteomes" id="UP000290900">
    <property type="component" value="Unassembled WGS sequence"/>
</dbReference>
<name>A0A448YSB0_BRENA</name>